<dbReference type="CDD" id="cd19531">
    <property type="entry name" value="LCL_NRPS-like"/>
    <property type="match status" value="1"/>
</dbReference>
<dbReference type="GO" id="GO:0005829">
    <property type="term" value="C:cytosol"/>
    <property type="evidence" value="ECO:0007669"/>
    <property type="project" value="TreeGrafter"/>
</dbReference>
<dbReference type="SUPFAM" id="SSF47336">
    <property type="entry name" value="ACP-like"/>
    <property type="match status" value="2"/>
</dbReference>
<dbReference type="Gene3D" id="3.30.300.30">
    <property type="match status" value="2"/>
</dbReference>
<dbReference type="SMART" id="SM00823">
    <property type="entry name" value="PKS_PP"/>
    <property type="match status" value="2"/>
</dbReference>
<dbReference type="SUPFAM" id="SSF52777">
    <property type="entry name" value="CoA-dependent acyltransferases"/>
    <property type="match status" value="4"/>
</dbReference>
<dbReference type="PROSITE" id="PS00455">
    <property type="entry name" value="AMP_BINDING"/>
    <property type="match status" value="1"/>
</dbReference>
<dbReference type="FunFam" id="2.30.38.10:FF:000001">
    <property type="entry name" value="Non-ribosomal peptide synthetase PvdI"/>
    <property type="match status" value="1"/>
</dbReference>
<dbReference type="SUPFAM" id="SSF53474">
    <property type="entry name" value="alpha/beta-Hydrolases"/>
    <property type="match status" value="1"/>
</dbReference>
<feature type="domain" description="Carrier" evidence="5">
    <location>
        <begin position="2243"/>
        <end position="2318"/>
    </location>
</feature>
<feature type="domain" description="Carrier" evidence="5">
    <location>
        <begin position="911"/>
        <end position="986"/>
    </location>
</feature>
<dbReference type="NCBIfam" id="TIGR01733">
    <property type="entry name" value="AA-adenyl-dom"/>
    <property type="match status" value="1"/>
</dbReference>
<dbReference type="InterPro" id="IPR001242">
    <property type="entry name" value="Condensation_dom"/>
</dbReference>
<dbReference type="Pfam" id="PF00550">
    <property type="entry name" value="PP-binding"/>
    <property type="match status" value="2"/>
</dbReference>
<dbReference type="EMBL" id="SOCP01000007">
    <property type="protein sequence ID" value="TDV49762.1"/>
    <property type="molecule type" value="Genomic_DNA"/>
</dbReference>
<dbReference type="Gene3D" id="3.40.50.12780">
    <property type="entry name" value="N-terminal domain of ligase-like"/>
    <property type="match status" value="1"/>
</dbReference>
<dbReference type="Gene3D" id="3.40.50.980">
    <property type="match status" value="3"/>
</dbReference>
<dbReference type="InterPro" id="IPR045851">
    <property type="entry name" value="AMP-bd_C_sf"/>
</dbReference>
<dbReference type="Gene3D" id="3.40.50.150">
    <property type="entry name" value="Vaccinia Virus protein VP39"/>
    <property type="match status" value="1"/>
</dbReference>
<dbReference type="Gene3D" id="3.30.559.10">
    <property type="entry name" value="Chloramphenicol acetyltransferase-like domain"/>
    <property type="match status" value="2"/>
</dbReference>
<evidence type="ECO:0000313" key="6">
    <source>
        <dbReference type="EMBL" id="TDV49762.1"/>
    </source>
</evidence>
<dbReference type="GO" id="GO:0008610">
    <property type="term" value="P:lipid biosynthetic process"/>
    <property type="evidence" value="ECO:0007669"/>
    <property type="project" value="UniProtKB-ARBA"/>
</dbReference>
<dbReference type="InterPro" id="IPR001031">
    <property type="entry name" value="Thioesterase"/>
</dbReference>
<dbReference type="InterPro" id="IPR023213">
    <property type="entry name" value="CAT-like_dom_sf"/>
</dbReference>
<dbReference type="NCBIfam" id="TIGR01444">
    <property type="entry name" value="fkbM_fam"/>
    <property type="match status" value="1"/>
</dbReference>
<dbReference type="InterPro" id="IPR029058">
    <property type="entry name" value="AB_hydrolase_fold"/>
</dbReference>
<dbReference type="InterPro" id="IPR006342">
    <property type="entry name" value="FkbM_mtfrase"/>
</dbReference>
<dbReference type="GO" id="GO:0043041">
    <property type="term" value="P:amino acid activation for nonribosomal peptide biosynthetic process"/>
    <property type="evidence" value="ECO:0007669"/>
    <property type="project" value="TreeGrafter"/>
</dbReference>
<dbReference type="PANTHER" id="PTHR45527">
    <property type="entry name" value="NONRIBOSOMAL PEPTIDE SYNTHETASE"/>
    <property type="match status" value="1"/>
</dbReference>
<keyword evidence="2" id="KW-0596">Phosphopantetheine</keyword>
<proteinExistence type="predicted"/>
<dbReference type="InterPro" id="IPR029063">
    <property type="entry name" value="SAM-dependent_MTases_sf"/>
</dbReference>
<evidence type="ECO:0000256" key="4">
    <source>
        <dbReference type="SAM" id="MobiDB-lite"/>
    </source>
</evidence>
<dbReference type="CDD" id="cd17646">
    <property type="entry name" value="A_NRPS_AB3403-like"/>
    <property type="match status" value="1"/>
</dbReference>
<evidence type="ECO:0000256" key="1">
    <source>
        <dbReference type="ARBA" id="ARBA00001957"/>
    </source>
</evidence>
<feature type="region of interest" description="Disordered" evidence="4">
    <location>
        <begin position="2228"/>
        <end position="2248"/>
    </location>
</feature>
<dbReference type="InterPro" id="IPR009081">
    <property type="entry name" value="PP-bd_ACP"/>
</dbReference>
<dbReference type="GO" id="GO:0031177">
    <property type="term" value="F:phosphopantetheine binding"/>
    <property type="evidence" value="ECO:0007669"/>
    <property type="project" value="InterPro"/>
</dbReference>
<keyword evidence="6" id="KW-0808">Transferase</keyword>
<dbReference type="SUPFAM" id="SSF56801">
    <property type="entry name" value="Acetyl-CoA synthetase-like"/>
    <property type="match status" value="2"/>
</dbReference>
<dbReference type="FunFam" id="3.40.50.980:FF:000002">
    <property type="entry name" value="Enterobactin synthetase component F"/>
    <property type="match status" value="1"/>
</dbReference>
<dbReference type="FunFam" id="1.10.1200.10:FF:000016">
    <property type="entry name" value="Non-ribosomal peptide synthase"/>
    <property type="match status" value="2"/>
</dbReference>
<keyword evidence="3" id="KW-0597">Phosphoprotein</keyword>
<accession>A0A4R7VJZ3</accession>
<feature type="compositionally biased region" description="Polar residues" evidence="4">
    <location>
        <begin position="2237"/>
        <end position="2248"/>
    </location>
</feature>
<dbReference type="InterPro" id="IPR010071">
    <property type="entry name" value="AA_adenyl_dom"/>
</dbReference>
<evidence type="ECO:0000259" key="5">
    <source>
        <dbReference type="PROSITE" id="PS50075"/>
    </source>
</evidence>
<evidence type="ECO:0000256" key="2">
    <source>
        <dbReference type="ARBA" id="ARBA00022450"/>
    </source>
</evidence>
<evidence type="ECO:0000256" key="3">
    <source>
        <dbReference type="ARBA" id="ARBA00022553"/>
    </source>
</evidence>
<comment type="caution">
    <text evidence="6">The sequence shown here is derived from an EMBL/GenBank/DDBJ whole genome shotgun (WGS) entry which is preliminary data.</text>
</comment>
<dbReference type="CDD" id="cd19540">
    <property type="entry name" value="LCL_NRPS-like"/>
    <property type="match status" value="1"/>
</dbReference>
<dbReference type="PROSITE" id="PS00012">
    <property type="entry name" value="PHOSPHOPANTETHEINE"/>
    <property type="match status" value="2"/>
</dbReference>
<dbReference type="InterPro" id="IPR000873">
    <property type="entry name" value="AMP-dep_synth/lig_dom"/>
</dbReference>
<dbReference type="Pfam" id="PF00501">
    <property type="entry name" value="AMP-binding"/>
    <property type="match status" value="3"/>
</dbReference>
<dbReference type="InterPro" id="IPR020845">
    <property type="entry name" value="AMP-binding_CS"/>
</dbReference>
<dbReference type="SUPFAM" id="SSF53335">
    <property type="entry name" value="S-adenosyl-L-methionine-dependent methyltransferases"/>
    <property type="match status" value="1"/>
</dbReference>
<keyword evidence="7" id="KW-1185">Reference proteome</keyword>
<protein>
    <submittedName>
        <fullName evidence="6">FkbM family methyltransferase/amino acid adenylation domain-containing protein</fullName>
    </submittedName>
</protein>
<dbReference type="GO" id="GO:0032259">
    <property type="term" value="P:methylation"/>
    <property type="evidence" value="ECO:0007669"/>
    <property type="project" value="UniProtKB-KW"/>
</dbReference>
<dbReference type="InterPro" id="IPR025110">
    <property type="entry name" value="AMP-bd_C"/>
</dbReference>
<dbReference type="GO" id="GO:0008168">
    <property type="term" value="F:methyltransferase activity"/>
    <property type="evidence" value="ECO:0007669"/>
    <property type="project" value="UniProtKB-KW"/>
</dbReference>
<dbReference type="Gene3D" id="3.40.50.1820">
    <property type="entry name" value="alpha/beta hydrolase"/>
    <property type="match status" value="1"/>
</dbReference>
<sequence>MASLSSGQERMWLLQQVNPGSCAYNARVALRFGRGVDRVALETCLAVLVARHAVLRSVFGVDEDGGPYAAEVSGFSVPVHWRESGEDWRTAAAPFCEIPFDLSSAPPVRALVLALPDGSAVLCMVFHHIVMDGRSFEVLRGELSTLYDSACRGEPVELPEPTSTYADYVSWQRGDADPATTRTRLDFWRTELDGARLLDLPLDLPRTAEPGTAGAVSEFALSARMTAELRAIALRWRCTLSGAVAGLLQATLALYAGQEDITIGTVLSGRQRPGFEDVIGLFVNTVVLRGRVSPSASFRELLRGANAAMGRANAHQDVQFDRVVAELRPGRQTSRNPFFEVLYIYQGEHTTDADGGLARLPWLDDVPRFDLELRAEVVDDRLTGAFIYRSDLFRPSTVERLGELFVRLTECLVREPDGRLAGAVLLDEAPPREVLAPAGIPLGTLLTRQAARTPDAVAVSCGAVQLSYAELDARSNRLAALLCSRGRPEVVDIVLDRGPDLVVAMLGIVKAGAAYRWLTTEDRPTSAIVLTDGPRPSDVDPGSVVLMSSVDGFPSDPVVVPAVPVAAVHGSVLLSHDAIADSATSRELGRLAKPRTLLHSAPADRASVLEVWSALLNGGRVVVAPPGPLTPEVLGRLTGERKPSRLWLRPETFRGVVEEDPRCLTGIAEVWTGHLEPSPVGRALRRCPGTEIVVAHACAATAGFVAAHRFTSRPDPAADLPIGRPWHRCYVVGPGMTLLPPGIPGELYVAGAGLAIGHRDRPGLTAQRFVADPWGPPGTRMYRTGDLARLLPDGELELLGTATGRTRIAGVRVDLGDVERLLGRHPDLDDVVVAPQDQDGGGQRLVCFVTGSAGTAPDPAELRRFATRRLPAHLVPSVFVVLDALPRDVAGEVVRADLPFPGTAAGSHGRPPRDLREEVLCALFADILAVPTVSVDDDFFALGGHSLLVAQLVGRIRTELSAELGIRAVFEHPTVARLATMLQDAAVPREPLVSRLRPHRPALSFPQRRLWFLFQSQGPDPTYNMPIASRLLGALDRTALTRALGDVVRRHESLRTIFPATAGVPHQQVVDAEIVPTHVRVAEQDVQRALDEAALHPFDLTDEIPVRAWLFESGQEDHTLLVLIHHIACDGASIAPFTRDLAEAYRARVAGHEPRFAPLPVQYHDYSRWQLDLLGDVKDPRSLAGRQGEYWKTQLAGLPAEVTPLGDRPRRARAGMAGARIPLEIGPELHARLREVGLRCHVSLNMVLQAGIAVLMNKLGCGEDIPIGGVVAGRTDEATASLVGFLVNTVVLRHDLSGGPTFTRLLTRVREVNLAAHENQDLDFEQVVELAAPVRTLGLHPLFQVMMAFQSHDEGALTLAGLTAQRRTADVRTAKFDLGFTFTERPDTGGVAGVLDYAEDLFDRDTVETMALRLSRLLADLSADPDRSIDAVSVLGRQELARIAAWNATEHHVPDVTLTELLERRMSADPDAEAVVFGGERLTYAELDRRSARLATALRARGACQEEIVAVSLPRSVELVVALVGVLRSGAAYLPLEPGLPDGRRAAMLTDAKPVLVLDTGSYAELMSAEDGRFAAADLRPGNPAYLIFTSGTTGRPKGVLVDHRAIVNRLSWMSHKFGLRADDRVLQKTPAGFDVSVWEFFWPLVEGATVVVAAPDGHRDPHYLATTMRTERITTVHFVPSMLRAFVAELPAEYPPRHLRRVICSGEALTPDLVRDYRRLLATPLYNLYGPTEAAVDVTSWDCVDDDTAVTVPIGGPVWNTRLRVLDARLAPVPVRVPGELYLAGVQLARGYHRNPGLSAERFVADPFGPPGARMYRTGDRVRWTADGHLQYLGRGDDQVKVRGVRIELDEISAALATHPAVERAAASVYRPESGDERIVAYVVPDGTAAPGVRTLASADAGGALGGMPRHPLPNGRLVLGRNNAEIDFLYQEIFERQEYLRHGVTVPAGAVVVDVGAHVGMFSLFAATRAPEVTVYAFEPIPELYRELTLNTALNEVTAHTFACGLSDHAGTAEFVYYPQFSMLSGQFDDVDEAGALAGSQIRRLTDGLEDLPNLTGALEVLVSQRLQERQDITCELRTLSSVIDEHGIERVDLLKVDAEKSELEVLLGIRDEHWPRIHQVVVEVHDSGDRLARVLAILSGHGLTTVTETAGMLADSGLVNVFAVRPGSVTRPAVPPEDERLFDPDRLTAALRARAEDLLIPAMVPTDYLYLDTLPISRNGKLDRGLLPAPGRRATSSGRAPTNPQEARLAELVARTLGVDKVGVDANFFELGGHSLLAARLVGLVKESLGVELGVGAVFQAPTVAELSDLIGHGGAGEALDVLLPIRTGGDGQAIFFLHPGIGLGWCYFGFGRYLRGQSLYAIQSRAVTGLDNMAATIPEMAADYLAQVRAVQPSGPYRFVGWSFGGNIAHAMATTVEAQGEEVELLAMLDAYPYAGTPPAIANPVVAEVNPLHLALVRQCFPEMAAADTIDEERLRLLAGILTRHQWMASHYEPGVHRGDILHFQADGHPDEWRLNPNAWRDFTSGGVRTYPMGVSHFDLLTADSLTRIASGIEAELKRPV</sequence>
<dbReference type="Pfam" id="PF13193">
    <property type="entry name" value="AMP-binding_C"/>
    <property type="match status" value="1"/>
</dbReference>
<dbReference type="RefSeq" id="WP_133904463.1">
    <property type="nucleotide sequence ID" value="NZ_SOCP01000007.1"/>
</dbReference>
<dbReference type="GO" id="GO:0047527">
    <property type="term" value="F:2,3-dihydroxybenzoate-serine ligase activity"/>
    <property type="evidence" value="ECO:0007669"/>
    <property type="project" value="TreeGrafter"/>
</dbReference>
<dbReference type="GO" id="GO:0072330">
    <property type="term" value="P:monocarboxylic acid biosynthetic process"/>
    <property type="evidence" value="ECO:0007669"/>
    <property type="project" value="UniProtKB-ARBA"/>
</dbReference>
<dbReference type="InterPro" id="IPR020806">
    <property type="entry name" value="PKS_PP-bd"/>
</dbReference>
<dbReference type="PANTHER" id="PTHR45527:SF1">
    <property type="entry name" value="FATTY ACID SYNTHASE"/>
    <property type="match status" value="1"/>
</dbReference>
<evidence type="ECO:0000313" key="7">
    <source>
        <dbReference type="Proteomes" id="UP000294927"/>
    </source>
</evidence>
<dbReference type="Gene3D" id="2.30.38.10">
    <property type="entry name" value="Luciferase, Domain 3"/>
    <property type="match status" value="1"/>
</dbReference>
<dbReference type="FunFam" id="3.40.50.12780:FF:000012">
    <property type="entry name" value="Non-ribosomal peptide synthetase"/>
    <property type="match status" value="1"/>
</dbReference>
<organism evidence="6 7">
    <name type="scientific">Actinophytocola oryzae</name>
    <dbReference type="NCBI Taxonomy" id="502181"/>
    <lineage>
        <taxon>Bacteria</taxon>
        <taxon>Bacillati</taxon>
        <taxon>Actinomycetota</taxon>
        <taxon>Actinomycetes</taxon>
        <taxon>Pseudonocardiales</taxon>
        <taxon>Pseudonocardiaceae</taxon>
    </lineage>
</organism>
<dbReference type="OrthoDB" id="2378856at2"/>
<dbReference type="GO" id="GO:0009239">
    <property type="term" value="P:enterobactin biosynthetic process"/>
    <property type="evidence" value="ECO:0007669"/>
    <property type="project" value="TreeGrafter"/>
</dbReference>
<dbReference type="Pfam" id="PF00668">
    <property type="entry name" value="Condensation"/>
    <property type="match status" value="2"/>
</dbReference>
<dbReference type="Gene3D" id="1.10.1200.10">
    <property type="entry name" value="ACP-like"/>
    <property type="match status" value="1"/>
</dbReference>
<reference evidence="6 7" key="1">
    <citation type="submission" date="2019-03" db="EMBL/GenBank/DDBJ databases">
        <title>Genomic Encyclopedia of Archaeal and Bacterial Type Strains, Phase II (KMG-II): from individual species to whole genera.</title>
        <authorList>
            <person name="Goeker M."/>
        </authorList>
    </citation>
    <scope>NUCLEOTIDE SEQUENCE [LARGE SCALE GENOMIC DNA]</scope>
    <source>
        <strain evidence="6 7">DSM 45499</strain>
    </source>
</reference>
<dbReference type="Pfam" id="PF00975">
    <property type="entry name" value="Thioesterase"/>
    <property type="match status" value="1"/>
</dbReference>
<gene>
    <name evidence="6" type="ORF">CLV71_107101</name>
</gene>
<dbReference type="PROSITE" id="PS50075">
    <property type="entry name" value="CARRIER"/>
    <property type="match status" value="2"/>
</dbReference>
<dbReference type="GO" id="GO:0009366">
    <property type="term" value="C:enterobactin synthetase complex"/>
    <property type="evidence" value="ECO:0007669"/>
    <property type="project" value="TreeGrafter"/>
</dbReference>
<comment type="cofactor">
    <cofactor evidence="1">
        <name>pantetheine 4'-phosphate</name>
        <dbReference type="ChEBI" id="CHEBI:47942"/>
    </cofactor>
</comment>
<dbReference type="Gene3D" id="3.30.559.30">
    <property type="entry name" value="Nonribosomal peptide synthetase, condensation domain"/>
    <property type="match status" value="2"/>
</dbReference>
<dbReference type="InterPro" id="IPR006162">
    <property type="entry name" value="Ppantetheine_attach_site"/>
</dbReference>
<dbReference type="Proteomes" id="UP000294927">
    <property type="component" value="Unassembled WGS sequence"/>
</dbReference>
<keyword evidence="6" id="KW-0489">Methyltransferase</keyword>
<dbReference type="InterPro" id="IPR042099">
    <property type="entry name" value="ANL_N_sf"/>
</dbReference>
<dbReference type="Pfam" id="PF05050">
    <property type="entry name" value="Methyltransf_21"/>
    <property type="match status" value="1"/>
</dbReference>
<name>A0A4R7VJZ3_9PSEU</name>
<dbReference type="InterPro" id="IPR036736">
    <property type="entry name" value="ACP-like_sf"/>
</dbReference>